<proteinExistence type="predicted"/>
<protein>
    <submittedName>
        <fullName evidence="1">Uncharacterized protein</fullName>
    </submittedName>
</protein>
<keyword evidence="2" id="KW-1185">Reference proteome</keyword>
<sequence length="173" mass="20249">MPEEQDVKIRKFLDINRATAVLLRMIATLIHEKMKEQTNELCKAQYMLTIIKDKNKIKQLQVQVEIMTQQYRSEILTMHRQIMNLNKKLQLTITKRNTLKKCNGNGKSENNIKKNGILQIKEHYEKMSESDCASITKNEDSDDESMANSLNDRFRILVILPSMKILGKRPEKK</sequence>
<reference evidence="1 2" key="1">
    <citation type="submission" date="2018-06" db="EMBL/GenBank/DDBJ databases">
        <title>Comparative genomics reveals the genomic features of Rhizophagus irregularis, R. cerebriforme, R. diaphanum and Gigaspora rosea, and their symbiotic lifestyle signature.</title>
        <authorList>
            <person name="Morin E."/>
            <person name="San Clemente H."/>
            <person name="Chen E.C.H."/>
            <person name="De La Providencia I."/>
            <person name="Hainaut M."/>
            <person name="Kuo A."/>
            <person name="Kohler A."/>
            <person name="Murat C."/>
            <person name="Tang N."/>
            <person name="Roy S."/>
            <person name="Loubradou J."/>
            <person name="Henrissat B."/>
            <person name="Grigoriev I.V."/>
            <person name="Corradi N."/>
            <person name="Roux C."/>
            <person name="Martin F.M."/>
        </authorList>
    </citation>
    <scope>NUCLEOTIDE SEQUENCE [LARGE SCALE GENOMIC DNA]</scope>
    <source>
        <strain evidence="1 2">DAOM 227022</strain>
    </source>
</reference>
<evidence type="ECO:0000313" key="1">
    <source>
        <dbReference type="EMBL" id="RIA81609.1"/>
    </source>
</evidence>
<dbReference type="EMBL" id="QKYT01000770">
    <property type="protein sequence ID" value="RIA81609.1"/>
    <property type="molecule type" value="Genomic_DNA"/>
</dbReference>
<dbReference type="Proteomes" id="UP000265703">
    <property type="component" value="Unassembled WGS sequence"/>
</dbReference>
<gene>
    <name evidence="1" type="ORF">C1645_744400</name>
</gene>
<dbReference type="AlphaFoldDB" id="A0A397S9V6"/>
<accession>A0A397S9V6</accession>
<name>A0A397S9V6_9GLOM</name>
<comment type="caution">
    <text evidence="1">The sequence shown here is derived from an EMBL/GenBank/DDBJ whole genome shotgun (WGS) entry which is preliminary data.</text>
</comment>
<evidence type="ECO:0000313" key="2">
    <source>
        <dbReference type="Proteomes" id="UP000265703"/>
    </source>
</evidence>
<organism evidence="1 2">
    <name type="scientific">Glomus cerebriforme</name>
    <dbReference type="NCBI Taxonomy" id="658196"/>
    <lineage>
        <taxon>Eukaryota</taxon>
        <taxon>Fungi</taxon>
        <taxon>Fungi incertae sedis</taxon>
        <taxon>Mucoromycota</taxon>
        <taxon>Glomeromycotina</taxon>
        <taxon>Glomeromycetes</taxon>
        <taxon>Glomerales</taxon>
        <taxon>Glomeraceae</taxon>
        <taxon>Glomus</taxon>
    </lineage>
</organism>